<comment type="caution">
    <text evidence="1">The sequence shown here is derived from an EMBL/GenBank/DDBJ whole genome shotgun (WGS) entry which is preliminary data.</text>
</comment>
<evidence type="ECO:0000313" key="1">
    <source>
        <dbReference type="EMBL" id="MSS82497.1"/>
    </source>
</evidence>
<protein>
    <submittedName>
        <fullName evidence="1">Uncharacterized protein</fullName>
    </submittedName>
</protein>
<name>A0A6N7VLG8_ACIFE</name>
<accession>A0A6N7VLG8</accession>
<dbReference type="RefSeq" id="WP_154488334.1">
    <property type="nucleotide sequence ID" value="NZ_VULN01000010.1"/>
</dbReference>
<proteinExistence type="predicted"/>
<evidence type="ECO:0000313" key="2">
    <source>
        <dbReference type="Proteomes" id="UP000441455"/>
    </source>
</evidence>
<reference evidence="1 2" key="1">
    <citation type="submission" date="2019-08" db="EMBL/GenBank/DDBJ databases">
        <title>In-depth cultivation of the pig gut microbiome towards novel bacterial diversity and tailored functional studies.</title>
        <authorList>
            <person name="Wylensek D."/>
            <person name="Hitch T.C.A."/>
            <person name="Clavel T."/>
        </authorList>
    </citation>
    <scope>NUCLEOTIDE SEQUENCE [LARGE SCALE GENOMIC DNA]</scope>
    <source>
        <strain evidence="1 2">WCA-389-WT-5B</strain>
    </source>
</reference>
<sequence>MKNLKYPWVVADIDDNYIVMRNTRRGIPMVTEDLFGTEMDAQAYADHLNEIAGIEPTKRAALLWPRDRDEEE</sequence>
<dbReference type="AlphaFoldDB" id="A0A6N7VLG8"/>
<dbReference type="EMBL" id="VULN01000010">
    <property type="protein sequence ID" value="MSS82497.1"/>
    <property type="molecule type" value="Genomic_DNA"/>
</dbReference>
<dbReference type="Proteomes" id="UP000441455">
    <property type="component" value="Unassembled WGS sequence"/>
</dbReference>
<organism evidence="1 2">
    <name type="scientific">Acidaminococcus fermentans</name>
    <dbReference type="NCBI Taxonomy" id="905"/>
    <lineage>
        <taxon>Bacteria</taxon>
        <taxon>Bacillati</taxon>
        <taxon>Bacillota</taxon>
        <taxon>Negativicutes</taxon>
        <taxon>Acidaminococcales</taxon>
        <taxon>Acidaminococcaceae</taxon>
        <taxon>Acidaminococcus</taxon>
    </lineage>
</organism>
<gene>
    <name evidence="1" type="ORF">FX155_07810</name>
</gene>